<feature type="domain" description="BOP1 N-terminal" evidence="9">
    <location>
        <begin position="76"/>
        <end position="323"/>
    </location>
</feature>
<dbReference type="VEuPathDB" id="GiardiaDB:GMRT_13164"/>
<dbReference type="SMART" id="SM01035">
    <property type="entry name" value="BOP1NT"/>
    <property type="match status" value="1"/>
</dbReference>
<protein>
    <submittedName>
        <fullName evidence="10">Ribosome biogenesis protein ERB1</fullName>
    </submittedName>
</protein>
<dbReference type="AlphaFoldDB" id="A0A4Z1SLZ1"/>
<evidence type="ECO:0000313" key="11">
    <source>
        <dbReference type="Proteomes" id="UP000315496"/>
    </source>
</evidence>
<feature type="repeat" description="WD" evidence="7">
    <location>
        <begin position="715"/>
        <end position="747"/>
    </location>
</feature>
<keyword evidence="3" id="KW-0698">rRNA processing</keyword>
<feature type="repeat" description="WD" evidence="7">
    <location>
        <begin position="330"/>
        <end position="371"/>
    </location>
</feature>
<comment type="subcellular location">
    <subcellularLocation>
        <location evidence="1">Nucleus</location>
        <location evidence="1">Nucleolus</location>
    </subcellularLocation>
</comment>
<dbReference type="Proteomes" id="UP000315496">
    <property type="component" value="Chromosome 5"/>
</dbReference>
<dbReference type="InterPro" id="IPR001680">
    <property type="entry name" value="WD40_rpt"/>
</dbReference>
<evidence type="ECO:0000259" key="9">
    <source>
        <dbReference type="SMART" id="SM01035"/>
    </source>
</evidence>
<dbReference type="InterPro" id="IPR015943">
    <property type="entry name" value="WD40/YVTN_repeat-like_dom_sf"/>
</dbReference>
<evidence type="ECO:0000256" key="3">
    <source>
        <dbReference type="ARBA" id="ARBA00022552"/>
    </source>
</evidence>
<evidence type="ECO:0000256" key="2">
    <source>
        <dbReference type="ARBA" id="ARBA00022517"/>
    </source>
</evidence>
<keyword evidence="11" id="KW-1185">Reference proteome</keyword>
<sequence length="747" mass="83889">MKMTDDDKDSSDSFGEPPESSDFTTDNDISSPLDASTPSEFERSGDELSSSSDNGGHGDPLDELNPLFQMDKDAVYNIWGQIVGSRSKDIAPDGTSLDTFLQRNQNPEDFYKTVYDPDKGYVRVDLSPSELELVRAVMLSKSYDKSVARQNVQTCLINKNKPRTALTKDVVGPKRNYTPRSYLEAVERMREKMERGEYVYEPDKYKVDENRELGISTKDLWDEASTLPPHSGVGRAEPYVNPLRPPVPGHAASYNPPLDYLDGDKEIVPVSLRRLKRYEGLAQEQYERCVLLYTNPRERPKPREDIESLLPILPNRELLKPFPSMCAYLIRTGTRSIEGLTFSPSGLFFAAGGRDGVLRVFETMSGRQLRAIPVLSLKRLQEKSKAFTEYAINDCKWAPRFDISLIAVCAGDELIFVDPGVTERGMYGQVREQTRSFFNARPEEVDPAPHMYWELQGGIAAGGHSYTRGYVHEHAGPIGEGSEDDDAEKERFLKEKYQRGHDGGIDPDVYSNYYRLTRYVLARVKHTNLVTLCNWHPKGDYIISLSTGEHSRAELTVHQISKRRSFNPLKKQKGKIVSAHFLPDSASLVILSERSISNYNLQDFSREKKLYPSVGSIMASTVGRGDNLVVGGSSAACAYFPGLMGQQPASRLHYHTAPIRSLDLHPCGGLLATCSDDGVVHISRIVDPPLAQRDRVFDSLREKMLPCVVLAKEQREGDHAGIHRVVWHPSQPWLLSAGTDGQIRLWR</sequence>
<dbReference type="PANTHER" id="PTHR17605:SF0">
    <property type="entry name" value="RIBOSOME BIOGENESIS PROTEIN BOP1"/>
    <property type="match status" value="1"/>
</dbReference>
<dbReference type="GO" id="GO:0000463">
    <property type="term" value="P:maturation of LSU-rRNA from tricistronic rRNA transcript (SSU-rRNA, 5.8S rRNA, LSU-rRNA)"/>
    <property type="evidence" value="ECO:0007669"/>
    <property type="project" value="TreeGrafter"/>
</dbReference>
<accession>A0A4Z1SLZ1</accession>
<organism evidence="10 11">
    <name type="scientific">Giardia muris</name>
    <dbReference type="NCBI Taxonomy" id="5742"/>
    <lineage>
        <taxon>Eukaryota</taxon>
        <taxon>Metamonada</taxon>
        <taxon>Diplomonadida</taxon>
        <taxon>Hexamitidae</taxon>
        <taxon>Giardiinae</taxon>
        <taxon>Giardia</taxon>
    </lineage>
</organism>
<dbReference type="PANTHER" id="PTHR17605">
    <property type="entry name" value="RIBOSOME BIOGENESIS PROTEIN BOP1 BLOCK OF PROLIFERATION 1 PROTEIN"/>
    <property type="match status" value="1"/>
</dbReference>
<dbReference type="InterPro" id="IPR036322">
    <property type="entry name" value="WD40_repeat_dom_sf"/>
</dbReference>
<evidence type="ECO:0000256" key="8">
    <source>
        <dbReference type="SAM" id="MobiDB-lite"/>
    </source>
</evidence>
<keyword evidence="4 7" id="KW-0853">WD repeat</keyword>
<feature type="compositionally biased region" description="Polar residues" evidence="8">
    <location>
        <begin position="21"/>
        <end position="39"/>
    </location>
</feature>
<evidence type="ECO:0000256" key="7">
    <source>
        <dbReference type="PROSITE-ProRule" id="PRU00221"/>
    </source>
</evidence>
<dbReference type="OrthoDB" id="5571054at2759"/>
<reference evidence="10 11" key="1">
    <citation type="submission" date="2019-05" db="EMBL/GenBank/DDBJ databases">
        <title>The compact genome of Giardia muris reveals important steps in the evolution of intestinal protozoan parasites.</title>
        <authorList>
            <person name="Xu F."/>
            <person name="Jimenez-Gonzalez A."/>
            <person name="Einarsson E."/>
            <person name="Astvaldsson A."/>
            <person name="Peirasmaki D."/>
            <person name="Eckmann L."/>
            <person name="Andersson J.O."/>
            <person name="Svard S.G."/>
            <person name="Jerlstrom-Hultqvist J."/>
        </authorList>
    </citation>
    <scope>NUCLEOTIDE SEQUENCE [LARGE SCALE GENOMIC DNA]</scope>
    <source>
        <strain evidence="10 11">Roberts-Thomson</strain>
    </source>
</reference>
<dbReference type="GO" id="GO:0070545">
    <property type="term" value="C:PeBoW complex"/>
    <property type="evidence" value="ECO:0007669"/>
    <property type="project" value="TreeGrafter"/>
</dbReference>
<proteinExistence type="predicted"/>
<keyword evidence="5" id="KW-0677">Repeat</keyword>
<dbReference type="InterPro" id="IPR028598">
    <property type="entry name" value="BOP1/Erb1"/>
</dbReference>
<dbReference type="SMART" id="SM00320">
    <property type="entry name" value="WD40"/>
    <property type="match status" value="4"/>
</dbReference>
<evidence type="ECO:0000256" key="1">
    <source>
        <dbReference type="ARBA" id="ARBA00004604"/>
    </source>
</evidence>
<dbReference type="GO" id="GO:0030687">
    <property type="term" value="C:preribosome, large subunit precursor"/>
    <property type="evidence" value="ECO:0007669"/>
    <property type="project" value="TreeGrafter"/>
</dbReference>
<feature type="region of interest" description="Disordered" evidence="8">
    <location>
        <begin position="1"/>
        <end position="65"/>
    </location>
</feature>
<gene>
    <name evidence="10" type="ORF">GMRT_13164</name>
</gene>
<evidence type="ECO:0000313" key="10">
    <source>
        <dbReference type="EMBL" id="TNJ26684.1"/>
    </source>
</evidence>
<dbReference type="PROSITE" id="PS50294">
    <property type="entry name" value="WD_REPEATS_REGION"/>
    <property type="match status" value="1"/>
</dbReference>
<dbReference type="Gene3D" id="2.130.10.10">
    <property type="entry name" value="YVTN repeat-like/Quinoprotein amine dehydrogenase"/>
    <property type="match status" value="2"/>
</dbReference>
<keyword evidence="6" id="KW-0539">Nucleus</keyword>
<dbReference type="InterPro" id="IPR012953">
    <property type="entry name" value="BOP1_N_dom"/>
</dbReference>
<dbReference type="PROSITE" id="PS50082">
    <property type="entry name" value="WD_REPEATS_2"/>
    <property type="match status" value="2"/>
</dbReference>
<evidence type="ECO:0000256" key="6">
    <source>
        <dbReference type="ARBA" id="ARBA00023242"/>
    </source>
</evidence>
<name>A0A4Z1SLZ1_GIAMU</name>
<evidence type="ECO:0000256" key="5">
    <source>
        <dbReference type="ARBA" id="ARBA00022737"/>
    </source>
</evidence>
<dbReference type="Pfam" id="PF08145">
    <property type="entry name" value="BOP1NT"/>
    <property type="match status" value="1"/>
</dbReference>
<dbReference type="GO" id="GO:0043021">
    <property type="term" value="F:ribonucleoprotein complex binding"/>
    <property type="evidence" value="ECO:0007669"/>
    <property type="project" value="TreeGrafter"/>
</dbReference>
<keyword evidence="2" id="KW-0690">Ribosome biogenesis</keyword>
<comment type="caution">
    <text evidence="10">The sequence shown here is derived from an EMBL/GenBank/DDBJ whole genome shotgun (WGS) entry which is preliminary data.</text>
</comment>
<dbReference type="Pfam" id="PF00400">
    <property type="entry name" value="WD40"/>
    <property type="match status" value="3"/>
</dbReference>
<dbReference type="EMBL" id="VDLU01000005">
    <property type="protein sequence ID" value="TNJ26684.1"/>
    <property type="molecule type" value="Genomic_DNA"/>
</dbReference>
<evidence type="ECO:0000256" key="4">
    <source>
        <dbReference type="ARBA" id="ARBA00022574"/>
    </source>
</evidence>
<dbReference type="SUPFAM" id="SSF50978">
    <property type="entry name" value="WD40 repeat-like"/>
    <property type="match status" value="1"/>
</dbReference>